<feature type="domain" description="G-protein coupled receptors family 2 profile 1" evidence="14">
    <location>
        <begin position="55"/>
        <end position="116"/>
    </location>
</feature>
<dbReference type="InterPro" id="IPR036445">
    <property type="entry name" value="GPCR_2_extracell_dom_sf"/>
</dbReference>
<accession>A0A8C5WGS5</accession>
<dbReference type="PANTHER" id="PTHR45620:SF13">
    <property type="entry name" value="SECRETIN RECEPTOR"/>
    <property type="match status" value="1"/>
</dbReference>
<evidence type="ECO:0000256" key="7">
    <source>
        <dbReference type="ARBA" id="ARBA00023040"/>
    </source>
</evidence>
<keyword evidence="6 13" id="KW-1133">Transmembrane helix</keyword>
<feature type="domain" description="G-protein coupled receptors family 2 profile 2" evidence="15">
    <location>
        <begin position="131"/>
        <end position="385"/>
    </location>
</feature>
<reference evidence="16" key="1">
    <citation type="submission" date="2025-08" db="UniProtKB">
        <authorList>
            <consortium name="Ensembl"/>
        </authorList>
    </citation>
    <scope>IDENTIFICATION</scope>
</reference>
<dbReference type="PANTHER" id="PTHR45620">
    <property type="entry name" value="PDF RECEPTOR-LIKE PROTEIN-RELATED"/>
    <property type="match status" value="1"/>
</dbReference>
<feature type="transmembrane region" description="Helical" evidence="13">
    <location>
        <begin position="168"/>
        <end position="189"/>
    </location>
</feature>
<dbReference type="GO" id="GO:0007166">
    <property type="term" value="P:cell surface receptor signaling pathway"/>
    <property type="evidence" value="ECO:0007669"/>
    <property type="project" value="InterPro"/>
</dbReference>
<dbReference type="PROSITE" id="PS00650">
    <property type="entry name" value="G_PROTEIN_RECEP_F2_2"/>
    <property type="match status" value="1"/>
</dbReference>
<evidence type="ECO:0000256" key="1">
    <source>
        <dbReference type="ARBA" id="ARBA00004651"/>
    </source>
</evidence>
<dbReference type="Pfam" id="PF00002">
    <property type="entry name" value="7tm_2"/>
    <property type="match status" value="1"/>
</dbReference>
<dbReference type="Proteomes" id="UP000694569">
    <property type="component" value="Unplaced"/>
</dbReference>
<keyword evidence="10" id="KW-0675">Receptor</keyword>
<dbReference type="PRINTS" id="PR00249">
    <property type="entry name" value="GPCRSECRETIN"/>
</dbReference>
<feature type="transmembrane region" description="Helical" evidence="13">
    <location>
        <begin position="209"/>
        <end position="237"/>
    </location>
</feature>
<dbReference type="InterPro" id="IPR050332">
    <property type="entry name" value="GPCR_2"/>
</dbReference>
<evidence type="ECO:0000256" key="11">
    <source>
        <dbReference type="ARBA" id="ARBA00023180"/>
    </source>
</evidence>
<evidence type="ECO:0000256" key="8">
    <source>
        <dbReference type="ARBA" id="ARBA00023136"/>
    </source>
</evidence>
<dbReference type="OrthoDB" id="5967113at2759"/>
<organism evidence="16 17">
    <name type="scientific">Leptobrachium leishanense</name>
    <name type="common">Leishan spiny toad</name>
    <dbReference type="NCBI Taxonomy" id="445787"/>
    <lineage>
        <taxon>Eukaryota</taxon>
        <taxon>Metazoa</taxon>
        <taxon>Chordata</taxon>
        <taxon>Craniata</taxon>
        <taxon>Vertebrata</taxon>
        <taxon>Euteleostomi</taxon>
        <taxon>Amphibia</taxon>
        <taxon>Batrachia</taxon>
        <taxon>Anura</taxon>
        <taxon>Pelobatoidea</taxon>
        <taxon>Megophryidae</taxon>
        <taxon>Leptobrachium</taxon>
    </lineage>
</organism>
<keyword evidence="5" id="KW-0732">Signal</keyword>
<keyword evidence="11" id="KW-0325">Glycoprotein</keyword>
<dbReference type="InterPro" id="IPR001571">
    <property type="entry name" value="GPCR_2_VIP_rcpt"/>
</dbReference>
<dbReference type="Gene3D" id="1.20.1070.10">
    <property type="entry name" value="Rhodopsin 7-helix transmembrane proteins"/>
    <property type="match status" value="1"/>
</dbReference>
<evidence type="ECO:0000256" key="4">
    <source>
        <dbReference type="ARBA" id="ARBA00022692"/>
    </source>
</evidence>
<dbReference type="InterPro" id="IPR017981">
    <property type="entry name" value="GPCR_2-like_7TM"/>
</dbReference>
<feature type="transmembrane region" description="Helical" evidence="13">
    <location>
        <begin position="137"/>
        <end position="156"/>
    </location>
</feature>
<dbReference type="FunFam" id="1.20.1070.10:FF:000032">
    <property type="entry name" value="Vasoactive intestinal polypeptide receptor 1"/>
    <property type="match status" value="1"/>
</dbReference>
<evidence type="ECO:0000256" key="6">
    <source>
        <dbReference type="ARBA" id="ARBA00022989"/>
    </source>
</evidence>
<dbReference type="GO" id="GO:0015055">
    <property type="term" value="F:secretin receptor activity"/>
    <property type="evidence" value="ECO:0007669"/>
    <property type="project" value="TreeGrafter"/>
</dbReference>
<keyword evidence="9" id="KW-1015">Disulfide bond</keyword>
<dbReference type="Pfam" id="PF02793">
    <property type="entry name" value="HRM"/>
    <property type="match status" value="1"/>
</dbReference>
<dbReference type="AlphaFoldDB" id="A0A8C5WGS5"/>
<dbReference type="InterPro" id="IPR001879">
    <property type="entry name" value="GPCR_2_extracellular_dom"/>
</dbReference>
<evidence type="ECO:0000313" key="17">
    <source>
        <dbReference type="Proteomes" id="UP000694569"/>
    </source>
</evidence>
<dbReference type="PROSITE" id="PS50261">
    <property type="entry name" value="G_PROTEIN_RECEP_F2_4"/>
    <property type="match status" value="1"/>
</dbReference>
<keyword evidence="12" id="KW-0807">Transducer</keyword>
<evidence type="ECO:0000256" key="5">
    <source>
        <dbReference type="ARBA" id="ARBA00022729"/>
    </source>
</evidence>
<gene>
    <name evidence="16" type="primary">SCTR</name>
</gene>
<keyword evidence="7" id="KW-0297">G-protein coupled receptor</keyword>
<proteinExistence type="inferred from homology"/>
<dbReference type="GO" id="GO:0007188">
    <property type="term" value="P:adenylate cyclase-modulating G protein-coupled receptor signaling pathway"/>
    <property type="evidence" value="ECO:0007669"/>
    <property type="project" value="TreeGrafter"/>
</dbReference>
<feature type="transmembrane region" description="Helical" evidence="13">
    <location>
        <begin position="333"/>
        <end position="351"/>
    </location>
</feature>
<dbReference type="SMART" id="SM00008">
    <property type="entry name" value="HormR"/>
    <property type="match status" value="1"/>
</dbReference>
<evidence type="ECO:0000313" key="16">
    <source>
        <dbReference type="Ensembl" id="ENSLLEP00000037068.1"/>
    </source>
</evidence>
<dbReference type="CDD" id="cd15275">
    <property type="entry name" value="7tmB1_secretin"/>
    <property type="match status" value="1"/>
</dbReference>
<dbReference type="GO" id="GO:0004999">
    <property type="term" value="F:vasoactive intestinal polypeptide receptor activity"/>
    <property type="evidence" value="ECO:0007669"/>
    <property type="project" value="InterPro"/>
</dbReference>
<dbReference type="GO" id="GO:0008528">
    <property type="term" value="F:G protein-coupled peptide receptor activity"/>
    <property type="evidence" value="ECO:0007669"/>
    <property type="project" value="TreeGrafter"/>
</dbReference>
<comment type="subcellular location">
    <subcellularLocation>
        <location evidence="1">Cell membrane</location>
        <topology evidence="1">Multi-pass membrane protein</topology>
    </subcellularLocation>
</comment>
<keyword evidence="4 13" id="KW-0812">Transmembrane</keyword>
<feature type="transmembrane region" description="Helical" evidence="13">
    <location>
        <begin position="363"/>
        <end position="384"/>
    </location>
</feature>
<reference evidence="16" key="2">
    <citation type="submission" date="2025-09" db="UniProtKB">
        <authorList>
            <consortium name="Ensembl"/>
        </authorList>
    </citation>
    <scope>IDENTIFICATION</scope>
</reference>
<dbReference type="PROSITE" id="PS50227">
    <property type="entry name" value="G_PROTEIN_RECEP_F2_3"/>
    <property type="match status" value="1"/>
</dbReference>
<sequence>MNLPSLTERTIYNMSGSYTKISFKTRLNMMSKTGKNDLSTERLPWLIVFWLVAGCAGMWDNLSCWPSSPPGNTVTKPCPKILQIITGIPGFVQRNCTEDGWTGIFPPVHTACGYDVNDTVVEDVKTYYMHLKTLYSVGYGTSLTSLSLALVLLSFFRRLRCTRNYIHMHLFASFILRALSVFIKDAMLFSVDDTQHCNVYLDGCKYVMIFFQYCIMANYSWLLVEGLYLHTLLVISFFSEWKYFCWYIALGWGSPLVFVIVWSIFRHLYEDTGCWDINLNASVWWIIRGPILLAIFINFILFVRIIRILMKKLRTSDVWGSDLGQYKRLARSTLLLIPLFGVHYIIFAFFPEEVSSGTVEIRLSFELALGSFQGFVVAILYCFLNGEVQFEIQRKWRRWHLRKDIWLRQNKNSTVSNGGTVLTQAMLVSRTSQRRSSLQRSSSM</sequence>
<keyword evidence="8 13" id="KW-0472">Membrane</keyword>
<feature type="transmembrane region" description="Helical" evidence="13">
    <location>
        <begin position="285"/>
        <end position="306"/>
    </location>
</feature>
<evidence type="ECO:0000256" key="9">
    <source>
        <dbReference type="ARBA" id="ARBA00023157"/>
    </source>
</evidence>
<dbReference type="InterPro" id="IPR001771">
    <property type="entry name" value="GPCR_2_VIP_rcpt_1"/>
</dbReference>
<evidence type="ECO:0000259" key="14">
    <source>
        <dbReference type="PROSITE" id="PS50227"/>
    </source>
</evidence>
<evidence type="ECO:0000259" key="15">
    <source>
        <dbReference type="PROSITE" id="PS50261"/>
    </source>
</evidence>
<dbReference type="GeneTree" id="ENSGT00940000160618"/>
<dbReference type="Gene3D" id="4.10.1240.10">
    <property type="entry name" value="GPCR, family 2, extracellular hormone receptor domain"/>
    <property type="match status" value="1"/>
</dbReference>
<dbReference type="Ensembl" id="ENSLLET00000038495.1">
    <property type="protein sequence ID" value="ENSLLEP00000037068.1"/>
    <property type="gene ID" value="ENSLLEG00000023230.1"/>
</dbReference>
<dbReference type="InterPro" id="IPR000832">
    <property type="entry name" value="GPCR_2_secretin-like"/>
</dbReference>
<dbReference type="GO" id="GO:0017046">
    <property type="term" value="F:peptide hormone binding"/>
    <property type="evidence" value="ECO:0007669"/>
    <property type="project" value="TreeGrafter"/>
</dbReference>
<protein>
    <submittedName>
        <fullName evidence="16">Secretin receptor</fullName>
    </submittedName>
</protein>
<dbReference type="GO" id="GO:0005886">
    <property type="term" value="C:plasma membrane"/>
    <property type="evidence" value="ECO:0007669"/>
    <property type="project" value="UniProtKB-SubCell"/>
</dbReference>
<comment type="similarity">
    <text evidence="2">Belongs to the G-protein coupled receptor 2 family.</text>
</comment>
<evidence type="ECO:0000256" key="12">
    <source>
        <dbReference type="ARBA" id="ARBA00023224"/>
    </source>
</evidence>
<feature type="transmembrane region" description="Helical" evidence="13">
    <location>
        <begin position="244"/>
        <end position="265"/>
    </location>
</feature>
<evidence type="ECO:0000256" key="13">
    <source>
        <dbReference type="SAM" id="Phobius"/>
    </source>
</evidence>
<dbReference type="SUPFAM" id="SSF111418">
    <property type="entry name" value="Hormone receptor domain"/>
    <property type="match status" value="1"/>
</dbReference>
<name>A0A8C5WGS5_9ANUR</name>
<evidence type="ECO:0000256" key="3">
    <source>
        <dbReference type="ARBA" id="ARBA00022475"/>
    </source>
</evidence>
<keyword evidence="3" id="KW-1003">Cell membrane</keyword>
<keyword evidence="17" id="KW-1185">Reference proteome</keyword>
<dbReference type="SUPFAM" id="SSF81321">
    <property type="entry name" value="Family A G protein-coupled receptor-like"/>
    <property type="match status" value="1"/>
</dbReference>
<evidence type="ECO:0000256" key="2">
    <source>
        <dbReference type="ARBA" id="ARBA00005314"/>
    </source>
</evidence>
<dbReference type="PRINTS" id="PR00491">
    <property type="entry name" value="VASOACTVEIPR"/>
</dbReference>
<dbReference type="InterPro" id="IPR047037">
    <property type="entry name" value="Secretin_7TM"/>
</dbReference>
<evidence type="ECO:0000256" key="10">
    <source>
        <dbReference type="ARBA" id="ARBA00023170"/>
    </source>
</evidence>
<dbReference type="PROSITE" id="PS00649">
    <property type="entry name" value="G_PROTEIN_RECEP_F2_1"/>
    <property type="match status" value="1"/>
</dbReference>
<dbReference type="PRINTS" id="PR01154">
    <property type="entry name" value="VIP1RECEPTOR"/>
</dbReference>
<dbReference type="InterPro" id="IPR017983">
    <property type="entry name" value="GPCR_2_secretin-like_CS"/>
</dbReference>